<organism evidence="2 3">
    <name type="scientific">Nosema bombycis (strain CQ1 / CVCC 102059)</name>
    <name type="common">Microsporidian parasite</name>
    <name type="synonym">Pebrine of silkworm</name>
    <dbReference type="NCBI Taxonomy" id="578461"/>
    <lineage>
        <taxon>Eukaryota</taxon>
        <taxon>Fungi</taxon>
        <taxon>Fungi incertae sedis</taxon>
        <taxon>Microsporidia</taxon>
        <taxon>Nosematidae</taxon>
        <taxon>Nosema</taxon>
    </lineage>
</organism>
<dbReference type="VEuPathDB" id="MicrosporidiaDB:NBO_66g0050"/>
<evidence type="ECO:0000313" key="2">
    <source>
        <dbReference type="EMBL" id="EOB13591.1"/>
    </source>
</evidence>
<feature type="signal peptide" evidence="1">
    <location>
        <begin position="1"/>
        <end position="19"/>
    </location>
</feature>
<proteinExistence type="predicted"/>
<dbReference type="AlphaFoldDB" id="R0KS47"/>
<dbReference type="EMBL" id="KB908974">
    <property type="protein sequence ID" value="EOB13591.1"/>
    <property type="molecule type" value="Genomic_DNA"/>
</dbReference>
<protein>
    <submittedName>
        <fullName evidence="2">Uncharacterized protein</fullName>
    </submittedName>
</protein>
<keyword evidence="3" id="KW-1185">Reference proteome</keyword>
<sequence>MKFLVNLTMLYFLIASTTEEEDKIVIDKLEKRRAARGLYRRPKLDLIEEMPVLEDEMDKESKNCKNNYITYEQGKGLMKMTFDENLYFSYDDYIIEEEDSENIDLLDKDVSEIKNSIEKTTKNNFRNVYHSFEDKSKLFAGKNNRQILKERNGGIKKHESSLKNNIRNCRSSIRAF</sequence>
<reference evidence="2 3" key="1">
    <citation type="journal article" date="2013" name="BMC Genomics">
        <title>Comparative genomics of parasitic silkworm microsporidia reveal an association between genome expansion and host adaptation.</title>
        <authorList>
            <person name="Pan G."/>
            <person name="Xu J."/>
            <person name="Li T."/>
            <person name="Xia Q."/>
            <person name="Liu S.L."/>
            <person name="Zhang G."/>
            <person name="Li S."/>
            <person name="Li C."/>
            <person name="Liu H."/>
            <person name="Yang L."/>
            <person name="Liu T."/>
            <person name="Zhang X."/>
            <person name="Wu Z."/>
            <person name="Fan W."/>
            <person name="Dang X."/>
            <person name="Xiang H."/>
            <person name="Tao M."/>
            <person name="Li Y."/>
            <person name="Hu J."/>
            <person name="Li Z."/>
            <person name="Lin L."/>
            <person name="Luo J."/>
            <person name="Geng L."/>
            <person name="Wang L."/>
            <person name="Long M."/>
            <person name="Wan Y."/>
            <person name="He N."/>
            <person name="Zhang Z."/>
            <person name="Lu C."/>
            <person name="Keeling P.J."/>
            <person name="Wang J."/>
            <person name="Xiang Z."/>
            <person name="Zhou Z."/>
        </authorList>
    </citation>
    <scope>NUCLEOTIDE SEQUENCE [LARGE SCALE GENOMIC DNA]</scope>
    <source>
        <strain evidence="3">CQ1 / CVCC 102059</strain>
    </source>
</reference>
<dbReference type="Proteomes" id="UP000016927">
    <property type="component" value="Unassembled WGS sequence"/>
</dbReference>
<evidence type="ECO:0000313" key="3">
    <source>
        <dbReference type="Proteomes" id="UP000016927"/>
    </source>
</evidence>
<dbReference type="HOGENOM" id="CLU_130530_0_0_1"/>
<feature type="chain" id="PRO_5004343449" evidence="1">
    <location>
        <begin position="20"/>
        <end position="176"/>
    </location>
</feature>
<gene>
    <name evidence="2" type="ORF">NBO_66g0050</name>
</gene>
<keyword evidence="1" id="KW-0732">Signal</keyword>
<accession>R0KS47</accession>
<evidence type="ECO:0000256" key="1">
    <source>
        <dbReference type="SAM" id="SignalP"/>
    </source>
</evidence>
<name>R0KS47_NOSB1</name>